<accession>A0AAV1S9K9</accession>
<evidence type="ECO:0000313" key="2">
    <source>
        <dbReference type="Proteomes" id="UP001314170"/>
    </source>
</evidence>
<name>A0AAV1S9K9_9ROSI</name>
<proteinExistence type="predicted"/>
<sequence>MGFVIATLDSATYNIILAPFWLSLPLFTTFPRHIITNRPPHQKSNTQIQHVVRYQVTNSKPEFVNMYGLLSSCFMELALRQQRHQAATIVQE</sequence>
<comment type="caution">
    <text evidence="1">The sequence shown here is derived from an EMBL/GenBank/DDBJ whole genome shotgun (WGS) entry which is preliminary data.</text>
</comment>
<gene>
    <name evidence="1" type="ORF">DCAF_LOCUS20842</name>
</gene>
<evidence type="ECO:0000313" key="1">
    <source>
        <dbReference type="EMBL" id="CAK7348149.1"/>
    </source>
</evidence>
<dbReference type="EMBL" id="CAWUPB010001173">
    <property type="protein sequence ID" value="CAK7348149.1"/>
    <property type="molecule type" value="Genomic_DNA"/>
</dbReference>
<keyword evidence="2" id="KW-1185">Reference proteome</keyword>
<dbReference type="Proteomes" id="UP001314170">
    <property type="component" value="Unassembled WGS sequence"/>
</dbReference>
<protein>
    <submittedName>
        <fullName evidence="1">Uncharacterized protein</fullName>
    </submittedName>
</protein>
<reference evidence="1 2" key="1">
    <citation type="submission" date="2024-01" db="EMBL/GenBank/DDBJ databases">
        <authorList>
            <person name="Waweru B."/>
        </authorList>
    </citation>
    <scope>NUCLEOTIDE SEQUENCE [LARGE SCALE GENOMIC DNA]</scope>
</reference>
<dbReference type="AlphaFoldDB" id="A0AAV1S9K9"/>
<organism evidence="1 2">
    <name type="scientific">Dovyalis caffra</name>
    <dbReference type="NCBI Taxonomy" id="77055"/>
    <lineage>
        <taxon>Eukaryota</taxon>
        <taxon>Viridiplantae</taxon>
        <taxon>Streptophyta</taxon>
        <taxon>Embryophyta</taxon>
        <taxon>Tracheophyta</taxon>
        <taxon>Spermatophyta</taxon>
        <taxon>Magnoliopsida</taxon>
        <taxon>eudicotyledons</taxon>
        <taxon>Gunneridae</taxon>
        <taxon>Pentapetalae</taxon>
        <taxon>rosids</taxon>
        <taxon>fabids</taxon>
        <taxon>Malpighiales</taxon>
        <taxon>Salicaceae</taxon>
        <taxon>Flacourtieae</taxon>
        <taxon>Dovyalis</taxon>
    </lineage>
</organism>